<feature type="site" description="Transition state stabilizer" evidence="7">
    <location>
        <position position="176"/>
    </location>
</feature>
<evidence type="ECO:0000313" key="9">
    <source>
        <dbReference type="EMBL" id="EFA23819.1"/>
    </source>
</evidence>
<dbReference type="InterPro" id="IPR004808">
    <property type="entry name" value="AP_endonuc_1"/>
</dbReference>
<comment type="caution">
    <text evidence="9">The sequence shown here is derived from an EMBL/GenBank/DDBJ whole genome shotgun (WGS) entry which is preliminary data.</text>
</comment>
<protein>
    <submittedName>
        <fullName evidence="9 10">Exodeoxyribonuclease III</fullName>
        <ecNumber evidence="10">3.1.11.2</ecNumber>
    </submittedName>
</protein>
<keyword evidence="2 6" id="KW-0479">Metal-binding</keyword>
<keyword evidence="12" id="KW-1185">Reference proteome</keyword>
<dbReference type="EMBL" id="ABXB03000001">
    <property type="protein sequence ID" value="EFA23819.1"/>
    <property type="molecule type" value="Genomic_DNA"/>
</dbReference>
<comment type="cofactor">
    <cofactor evidence="6">
        <name>Mg(2+)</name>
        <dbReference type="ChEBI" id="CHEBI:18420"/>
    </cofactor>
    <cofactor evidence="6">
        <name>Mn(2+)</name>
        <dbReference type="ChEBI" id="CHEBI:29035"/>
    </cofactor>
    <text evidence="6">Probably binds two magnesium or manganese ions per subunit.</text>
</comment>
<dbReference type="PANTHER" id="PTHR43250">
    <property type="entry name" value="EXODEOXYRIBONUCLEASE III"/>
    <property type="match status" value="1"/>
</dbReference>
<dbReference type="Pfam" id="PF03372">
    <property type="entry name" value="Exo_endo_phos"/>
    <property type="match status" value="1"/>
</dbReference>
<evidence type="ECO:0000256" key="7">
    <source>
        <dbReference type="PIRSR" id="PIRSR604808-3"/>
    </source>
</evidence>
<dbReference type="SUPFAM" id="SSF56219">
    <property type="entry name" value="DNase I-like"/>
    <property type="match status" value="1"/>
</dbReference>
<dbReference type="Gene3D" id="3.60.10.10">
    <property type="entry name" value="Endonuclease/exonuclease/phosphatase"/>
    <property type="match status" value="1"/>
</dbReference>
<reference evidence="10 12" key="2">
    <citation type="submission" date="2014-03" db="EMBL/GenBank/DDBJ databases">
        <title>Genomics of Bifidobacteria.</title>
        <authorList>
            <person name="Ventura M."/>
            <person name="Milani C."/>
            <person name="Lugli G.A."/>
        </authorList>
    </citation>
    <scope>NUCLEOTIDE SEQUENCE [LARGE SCALE GENOMIC DNA]</scope>
    <source>
        <strain evidence="10 12">LMG 11596</strain>
    </source>
</reference>
<evidence type="ECO:0000313" key="10">
    <source>
        <dbReference type="EMBL" id="KFI59180.1"/>
    </source>
</evidence>
<reference evidence="9 11" key="1">
    <citation type="submission" date="2009-11" db="EMBL/GenBank/DDBJ databases">
        <authorList>
            <person name="Weinstock G."/>
            <person name="Sodergren E."/>
            <person name="Clifton S."/>
            <person name="Fulton L."/>
            <person name="Fulton B."/>
            <person name="Courtney L."/>
            <person name="Fronick C."/>
            <person name="Harrison M."/>
            <person name="Strong C."/>
            <person name="Farmer C."/>
            <person name="Delahaunty K."/>
            <person name="Markovic C."/>
            <person name="Hall O."/>
            <person name="Minx P."/>
            <person name="Tomlinson C."/>
            <person name="Mitreva M."/>
            <person name="Nelson J."/>
            <person name="Hou S."/>
            <person name="Wollam A."/>
            <person name="Pepin K.H."/>
            <person name="Johnson M."/>
            <person name="Bhonagiri V."/>
            <person name="Nash W.E."/>
            <person name="Warren W."/>
            <person name="Chinwalla A."/>
            <person name="Mardis E.R."/>
            <person name="Wilson R.K."/>
        </authorList>
    </citation>
    <scope>NUCLEOTIDE SEQUENCE [LARGE SCALE GENOMIC DNA]</scope>
    <source>
        <strain evidence="9 11">DSM 20093</strain>
    </source>
</reference>
<dbReference type="Proteomes" id="UP000003656">
    <property type="component" value="Unassembled WGS sequence"/>
</dbReference>
<comment type="similarity">
    <text evidence="1">Belongs to the DNA repair enzymes AP/ExoA family.</text>
</comment>
<dbReference type="PANTHER" id="PTHR43250:SF2">
    <property type="entry name" value="EXODEOXYRIBONUCLEASE III"/>
    <property type="match status" value="1"/>
</dbReference>
<dbReference type="STRING" id="561180.BIFGAL_02928"/>
<feature type="active site" evidence="5">
    <location>
        <position position="129"/>
    </location>
</feature>
<dbReference type="NCBIfam" id="TIGR00633">
    <property type="entry name" value="xth"/>
    <property type="match status" value="1"/>
</dbReference>
<dbReference type="GO" id="GO:0008311">
    <property type="term" value="F:double-stranded DNA 3'-5' DNA exonuclease activity"/>
    <property type="evidence" value="ECO:0007669"/>
    <property type="project" value="UniProtKB-EC"/>
</dbReference>
<evidence type="ECO:0000256" key="2">
    <source>
        <dbReference type="ARBA" id="ARBA00022723"/>
    </source>
</evidence>
<evidence type="ECO:0000256" key="6">
    <source>
        <dbReference type="PIRSR" id="PIRSR604808-2"/>
    </source>
</evidence>
<evidence type="ECO:0000256" key="1">
    <source>
        <dbReference type="ARBA" id="ARBA00007092"/>
    </source>
</evidence>
<feature type="binding site" evidence="6">
    <location>
        <position position="9"/>
    </location>
    <ligand>
        <name>Mg(2+)</name>
        <dbReference type="ChEBI" id="CHEBI:18420"/>
        <label>1</label>
    </ligand>
</feature>
<dbReference type="EC" id="3.1.11.2" evidence="10"/>
<feature type="binding site" evidence="6">
    <location>
        <position position="276"/>
    </location>
    <ligand>
        <name>Mg(2+)</name>
        <dbReference type="ChEBI" id="CHEBI:18420"/>
        <label>1</label>
    </ligand>
</feature>
<evidence type="ECO:0000259" key="8">
    <source>
        <dbReference type="Pfam" id="PF03372"/>
    </source>
</evidence>
<evidence type="ECO:0000256" key="4">
    <source>
        <dbReference type="ARBA" id="ARBA00022842"/>
    </source>
</evidence>
<dbReference type="InterPro" id="IPR005135">
    <property type="entry name" value="Endo/exonuclease/phosphatase"/>
</dbReference>
<feature type="binding site" evidence="6">
    <location>
        <position position="174"/>
    </location>
    <ligand>
        <name>Mg(2+)</name>
        <dbReference type="ChEBI" id="CHEBI:18420"/>
        <label>1</label>
    </ligand>
</feature>
<dbReference type="InterPro" id="IPR036691">
    <property type="entry name" value="Endo/exonu/phosph_ase_sf"/>
</dbReference>
<evidence type="ECO:0000256" key="5">
    <source>
        <dbReference type="PIRSR" id="PIRSR604808-1"/>
    </source>
</evidence>
<dbReference type="AlphaFoldDB" id="D1NT17"/>
<gene>
    <name evidence="10" type="ORF">BGLCM_0770</name>
    <name evidence="9" type="ORF">BIFGAL_02928</name>
</gene>
<feature type="binding site" evidence="6">
    <location>
        <position position="37"/>
    </location>
    <ligand>
        <name>Mg(2+)</name>
        <dbReference type="ChEBI" id="CHEBI:18420"/>
        <label>1</label>
    </ligand>
</feature>
<dbReference type="Proteomes" id="UP000029074">
    <property type="component" value="Unassembled WGS sequence"/>
</dbReference>
<feature type="active site" description="Proton acceptor" evidence="5">
    <location>
        <position position="277"/>
    </location>
</feature>
<feature type="binding site" evidence="6">
    <location>
        <position position="277"/>
    </location>
    <ligand>
        <name>Mg(2+)</name>
        <dbReference type="ChEBI" id="CHEBI:18420"/>
        <label>1</label>
    </ligand>
</feature>
<keyword evidence="4 6" id="KW-0460">Magnesium</keyword>
<feature type="domain" description="Endonuclease/exonuclease/phosphatase" evidence="8">
    <location>
        <begin position="7"/>
        <end position="277"/>
    </location>
</feature>
<dbReference type="OrthoDB" id="9803914at2"/>
<feature type="binding site" evidence="6">
    <location>
        <position position="176"/>
    </location>
    <ligand>
        <name>Mg(2+)</name>
        <dbReference type="ChEBI" id="CHEBI:18420"/>
        <label>1</label>
    </ligand>
</feature>
<organism evidence="9 11">
    <name type="scientific">Bifidobacterium gallicum DSM 20093 = LMG 11596</name>
    <dbReference type="NCBI Taxonomy" id="561180"/>
    <lineage>
        <taxon>Bacteria</taxon>
        <taxon>Bacillati</taxon>
        <taxon>Actinomycetota</taxon>
        <taxon>Actinomycetes</taxon>
        <taxon>Bifidobacteriales</taxon>
        <taxon>Bifidobacteriaceae</taxon>
        <taxon>Bifidobacterium</taxon>
    </lineage>
</organism>
<feature type="site" description="Interaction with DNA substrate" evidence="7">
    <location>
        <position position="277"/>
    </location>
</feature>
<sequence length="286" mass="32126">MTITVTTANLNGIRAAERKGFEKWVQKHTPDVLCLQELRAPQDAIDSIFEQYAEDYKNAGKIAQPEGLSTIDQVSVFKGRAGVGELSSLEVLDKRVGLPGDGEDADTGRWTEMDVKTPQGYVITVCNLYNHAGNMDDPTKMEQKYHMLDAIMERAAQLRDEAAHGGKQSLIVGDFNIAHTDLDIKDATTNETHSGFSPKERAYITKLIDEYEFVDVVRDLAGDIQGPYTWWSNRGRAFENNVGWRIDYQFATPEIAQTARGFEISRAKAWYARWSDHAPLTVTYDV</sequence>
<dbReference type="RefSeq" id="WP_006294341.1">
    <property type="nucleotide sequence ID" value="NZ_ABXB03000001.1"/>
</dbReference>
<dbReference type="PROSITE" id="PS51435">
    <property type="entry name" value="AP_NUCLEASE_F1_4"/>
    <property type="match status" value="1"/>
</dbReference>
<keyword evidence="6" id="KW-0464">Manganese</keyword>
<feature type="site" description="Important for catalytic activity" evidence="7">
    <location>
        <position position="247"/>
    </location>
</feature>
<feature type="active site" description="Proton donor/acceptor" evidence="5">
    <location>
        <position position="174"/>
    </location>
</feature>
<keyword evidence="3 10" id="KW-0378">Hydrolase</keyword>
<dbReference type="InterPro" id="IPR037493">
    <property type="entry name" value="ExoIII-like"/>
</dbReference>
<dbReference type="GO" id="GO:0006281">
    <property type="term" value="P:DNA repair"/>
    <property type="evidence" value="ECO:0007669"/>
    <property type="project" value="InterPro"/>
</dbReference>
<dbReference type="GO" id="GO:0046872">
    <property type="term" value="F:metal ion binding"/>
    <property type="evidence" value="ECO:0007669"/>
    <property type="project" value="UniProtKB-KW"/>
</dbReference>
<name>D1NT17_9BIFI</name>
<evidence type="ECO:0000313" key="12">
    <source>
        <dbReference type="Proteomes" id="UP000029074"/>
    </source>
</evidence>
<dbReference type="EMBL" id="JGYW01000004">
    <property type="protein sequence ID" value="KFI59180.1"/>
    <property type="molecule type" value="Genomic_DNA"/>
</dbReference>
<dbReference type="eggNOG" id="COG0708">
    <property type="taxonomic scope" value="Bacteria"/>
</dbReference>
<accession>D1NT17</accession>
<evidence type="ECO:0000256" key="3">
    <source>
        <dbReference type="ARBA" id="ARBA00022801"/>
    </source>
</evidence>
<proteinExistence type="inferred from homology"/>
<evidence type="ECO:0000313" key="11">
    <source>
        <dbReference type="Proteomes" id="UP000003656"/>
    </source>
</evidence>